<dbReference type="OMA" id="NTECEAF"/>
<keyword evidence="3" id="KW-0732">Signal</keyword>
<evidence type="ECO:0000256" key="4">
    <source>
        <dbReference type="ARBA" id="ARBA00022889"/>
    </source>
</evidence>
<evidence type="ECO:0000313" key="10">
    <source>
        <dbReference type="EMBL" id="GCC35564.1"/>
    </source>
</evidence>
<protein>
    <recommendedName>
        <fullName evidence="12">Podocalyxin-like protein 2</fullName>
    </recommendedName>
</protein>
<keyword evidence="5 9" id="KW-1133">Transmembrane helix</keyword>
<dbReference type="AlphaFoldDB" id="A0A401SYT2"/>
<dbReference type="InterPro" id="IPR042397">
    <property type="entry name" value="PODXL2"/>
</dbReference>
<evidence type="ECO:0000256" key="6">
    <source>
        <dbReference type="ARBA" id="ARBA00023136"/>
    </source>
</evidence>
<proteinExistence type="predicted"/>
<dbReference type="OrthoDB" id="6352820at2759"/>
<evidence type="ECO:0008006" key="12">
    <source>
        <dbReference type="Google" id="ProtNLM"/>
    </source>
</evidence>
<keyword evidence="7" id="KW-0325">Glycoprotein</keyword>
<evidence type="ECO:0000256" key="7">
    <source>
        <dbReference type="ARBA" id="ARBA00023180"/>
    </source>
</evidence>
<feature type="region of interest" description="Disordered" evidence="8">
    <location>
        <begin position="109"/>
        <end position="268"/>
    </location>
</feature>
<evidence type="ECO:0000256" key="5">
    <source>
        <dbReference type="ARBA" id="ARBA00022989"/>
    </source>
</evidence>
<keyword evidence="4" id="KW-0130">Cell adhesion</keyword>
<evidence type="ECO:0000256" key="9">
    <source>
        <dbReference type="SAM" id="Phobius"/>
    </source>
</evidence>
<evidence type="ECO:0000313" key="11">
    <source>
        <dbReference type="Proteomes" id="UP000287033"/>
    </source>
</evidence>
<evidence type="ECO:0000256" key="2">
    <source>
        <dbReference type="ARBA" id="ARBA00022692"/>
    </source>
</evidence>
<keyword evidence="11" id="KW-1185">Reference proteome</keyword>
<gene>
    <name evidence="10" type="ORF">chiPu_0014049</name>
</gene>
<dbReference type="EMBL" id="BEZZ01000716">
    <property type="protein sequence ID" value="GCC35564.1"/>
    <property type="molecule type" value="Genomic_DNA"/>
</dbReference>
<sequence>MAGEAVTGLLMAAPGKELTTMSYFLDLTSADVETVALWTKDGRVGGSVAEISPAGEGFHEEFSSSPAWNGGVHEEPKLSSDSSTPDPLPIAETVESGEIGAFVSLPQAWLSPSTRSGPSGQTGEQAVTSSSPTGALFTRPSLAADSPDVDSPDDNTPTTESDSADRWDSTEALTSATSTPDLPTAASDFPTTIATSYPLLPSPPLPPSSTALSGSVATVTDGEGAGSIGMDPEHLPGLEGPSAEPGSVPKDAIGTKPTTAREEPLGPKQVTCRDWSKLAGRNYVILNMTENTECEAFRTREGLKLLKLVAQSFSRKLSSPADSWLISLSKPSEDEKHLLMMLASDRGTIPAKEVLMMLGEVKENLKEIGIHNVTSATGCQGRPSHPRGDYGKLFVVLVIIGSICAVIIISGLVYICWQRRLPKLKNMSHGEELHFVENGCHDNPTLDITIDSTSEMQEKKPSVNGDAVECSGGWSTLITKGSKDEPDSLEEDTHL</sequence>
<feature type="transmembrane region" description="Helical" evidence="9">
    <location>
        <begin position="393"/>
        <end position="417"/>
    </location>
</feature>
<dbReference type="PANTHER" id="PTHR15594">
    <property type="entry name" value="PODOCALYXIN-LIKE PROTEIN 2"/>
    <property type="match status" value="1"/>
</dbReference>
<dbReference type="GO" id="GO:0050901">
    <property type="term" value="P:leukocyte tethering or rolling"/>
    <property type="evidence" value="ECO:0007669"/>
    <property type="project" value="TreeGrafter"/>
</dbReference>
<feature type="compositionally biased region" description="Polar residues" evidence="8">
    <location>
        <begin position="171"/>
        <end position="181"/>
    </location>
</feature>
<name>A0A401SYT2_CHIPU</name>
<keyword evidence="6 9" id="KW-0472">Membrane</keyword>
<keyword evidence="2 9" id="KW-0812">Transmembrane</keyword>
<feature type="region of interest" description="Disordered" evidence="8">
    <location>
        <begin position="55"/>
        <end position="91"/>
    </location>
</feature>
<dbReference type="Proteomes" id="UP000287033">
    <property type="component" value="Unassembled WGS sequence"/>
</dbReference>
<organism evidence="10 11">
    <name type="scientific">Chiloscyllium punctatum</name>
    <name type="common">Brownbanded bambooshark</name>
    <name type="synonym">Hemiscyllium punctatum</name>
    <dbReference type="NCBI Taxonomy" id="137246"/>
    <lineage>
        <taxon>Eukaryota</taxon>
        <taxon>Metazoa</taxon>
        <taxon>Chordata</taxon>
        <taxon>Craniata</taxon>
        <taxon>Vertebrata</taxon>
        <taxon>Chondrichthyes</taxon>
        <taxon>Elasmobranchii</taxon>
        <taxon>Galeomorphii</taxon>
        <taxon>Galeoidea</taxon>
        <taxon>Orectolobiformes</taxon>
        <taxon>Hemiscylliidae</taxon>
        <taxon>Chiloscyllium</taxon>
    </lineage>
</organism>
<evidence type="ECO:0000256" key="3">
    <source>
        <dbReference type="ARBA" id="ARBA00022729"/>
    </source>
</evidence>
<evidence type="ECO:0000256" key="8">
    <source>
        <dbReference type="SAM" id="MobiDB-lite"/>
    </source>
</evidence>
<comment type="subcellular location">
    <subcellularLocation>
        <location evidence="1">Membrane</location>
        <topology evidence="1">Single-pass type I membrane protein</topology>
    </subcellularLocation>
</comment>
<dbReference type="Pfam" id="PF06365">
    <property type="entry name" value="CD34_antigen"/>
    <property type="match status" value="1"/>
</dbReference>
<feature type="region of interest" description="Disordered" evidence="8">
    <location>
        <begin position="475"/>
        <end position="495"/>
    </location>
</feature>
<dbReference type="InterPro" id="IPR013836">
    <property type="entry name" value="CD34/Podocalyxin"/>
</dbReference>
<dbReference type="PANTHER" id="PTHR15594:SF1">
    <property type="entry name" value="PODOCALYXIN-LIKE PROTEIN 2"/>
    <property type="match status" value="1"/>
</dbReference>
<feature type="compositionally biased region" description="Polar residues" evidence="8">
    <location>
        <begin position="110"/>
        <end position="133"/>
    </location>
</feature>
<dbReference type="GO" id="GO:0005886">
    <property type="term" value="C:plasma membrane"/>
    <property type="evidence" value="ECO:0007669"/>
    <property type="project" value="UniProtKB-ARBA"/>
</dbReference>
<accession>A0A401SYT2</accession>
<comment type="caution">
    <text evidence="10">The sequence shown here is derived from an EMBL/GenBank/DDBJ whole genome shotgun (WGS) entry which is preliminary data.</text>
</comment>
<reference evidence="10 11" key="1">
    <citation type="journal article" date="2018" name="Nat. Ecol. Evol.">
        <title>Shark genomes provide insights into elasmobranch evolution and the origin of vertebrates.</title>
        <authorList>
            <person name="Hara Y"/>
            <person name="Yamaguchi K"/>
            <person name="Onimaru K"/>
            <person name="Kadota M"/>
            <person name="Koyanagi M"/>
            <person name="Keeley SD"/>
            <person name="Tatsumi K"/>
            <person name="Tanaka K"/>
            <person name="Motone F"/>
            <person name="Kageyama Y"/>
            <person name="Nozu R"/>
            <person name="Adachi N"/>
            <person name="Nishimura O"/>
            <person name="Nakagawa R"/>
            <person name="Tanegashima C"/>
            <person name="Kiyatake I"/>
            <person name="Matsumoto R"/>
            <person name="Murakumo K"/>
            <person name="Nishida K"/>
            <person name="Terakita A"/>
            <person name="Kuratani S"/>
            <person name="Sato K"/>
            <person name="Hyodo S Kuraku.S."/>
        </authorList>
    </citation>
    <scope>NUCLEOTIDE SEQUENCE [LARGE SCALE GENOMIC DNA]</scope>
</reference>
<dbReference type="STRING" id="137246.A0A401SYT2"/>
<feature type="compositionally biased region" description="Basic and acidic residues" evidence="8">
    <location>
        <begin position="481"/>
        <end position="495"/>
    </location>
</feature>
<evidence type="ECO:0000256" key="1">
    <source>
        <dbReference type="ARBA" id="ARBA00004479"/>
    </source>
</evidence>